<sequence length="146" mass="16416">MTLYAVDKLMSEARRIAAEYRRTTGKSLGISAEIARHDACRLLQLEASDNSGGFDAYDQDGKKVQIKGRTIFDDAKSGQRIGQLKLEQDWDAVVLVLMDSDFQPTRIYRAEHAVVTDALEETNRSKRGAMSVAKFKKIAHLVWPQD</sequence>
<gene>
    <name evidence="2" type="ORF">MNBD_GAMMA24-1031</name>
</gene>
<feature type="domain" description="DUF6998" evidence="1">
    <location>
        <begin position="44"/>
        <end position="142"/>
    </location>
</feature>
<dbReference type="EMBL" id="UOFZ01000052">
    <property type="protein sequence ID" value="VAX12590.1"/>
    <property type="molecule type" value="Genomic_DNA"/>
</dbReference>
<dbReference type="InterPro" id="IPR054267">
    <property type="entry name" value="DUF6998"/>
</dbReference>
<accession>A0A3B1BPN5</accession>
<dbReference type="AlphaFoldDB" id="A0A3B1BPN5"/>
<proteinExistence type="predicted"/>
<reference evidence="2" key="1">
    <citation type="submission" date="2018-06" db="EMBL/GenBank/DDBJ databases">
        <authorList>
            <person name="Zhirakovskaya E."/>
        </authorList>
    </citation>
    <scope>NUCLEOTIDE SEQUENCE</scope>
</reference>
<name>A0A3B1BPN5_9ZZZZ</name>
<dbReference type="Pfam" id="PF22522">
    <property type="entry name" value="DUF6998"/>
    <property type="match status" value="1"/>
</dbReference>
<evidence type="ECO:0000259" key="1">
    <source>
        <dbReference type="Pfam" id="PF22522"/>
    </source>
</evidence>
<protein>
    <recommendedName>
        <fullName evidence="1">DUF6998 domain-containing protein</fullName>
    </recommendedName>
</protein>
<organism evidence="2">
    <name type="scientific">hydrothermal vent metagenome</name>
    <dbReference type="NCBI Taxonomy" id="652676"/>
    <lineage>
        <taxon>unclassified sequences</taxon>
        <taxon>metagenomes</taxon>
        <taxon>ecological metagenomes</taxon>
    </lineage>
</organism>
<evidence type="ECO:0000313" key="2">
    <source>
        <dbReference type="EMBL" id="VAX12590.1"/>
    </source>
</evidence>